<dbReference type="InterPro" id="IPR036249">
    <property type="entry name" value="Thioredoxin-like_sf"/>
</dbReference>
<reference evidence="4 5" key="1">
    <citation type="submission" date="2024-06" db="EMBL/GenBank/DDBJ databases">
        <title>A chromosome-level genome assembly of beet webworm, Loxostege sticticalis.</title>
        <authorList>
            <person name="Zhang Y."/>
        </authorList>
    </citation>
    <scope>NUCLEOTIDE SEQUENCE [LARGE SCALE GENOMIC DNA]</scope>
    <source>
        <strain evidence="4">AQ028</strain>
        <tissue evidence="4">Male pupae</tissue>
    </source>
</reference>
<dbReference type="PROSITE" id="PS50404">
    <property type="entry name" value="GST_NTER"/>
    <property type="match status" value="1"/>
</dbReference>
<sequence>MVLTLYKLNASPPARAVMMTIEALGISDVEFVDVNLLKKDHLTDEFLEMNPQHTIPTMKEEDGFVLWDSHAITTYLVNKYGETDDLYPADIKKRAIIDQRLHFDSGILFPALRGSVEPVLFWGEPSFRPENLAKVTAAYDFTEKFLQEGSWLAGDDVTLADICCVASVSSLTALIPIDENKYPKLAAWLERCAAKDFYKKQNLPGLQEFDQLIKSKVA</sequence>
<dbReference type="Gene3D" id="1.20.1050.10">
    <property type="match status" value="1"/>
</dbReference>
<comment type="caution">
    <text evidence="4">The sequence shown here is derived from an EMBL/GenBank/DDBJ whole genome shotgun (WGS) entry which is preliminary data.</text>
</comment>
<dbReference type="InterPro" id="IPR004046">
    <property type="entry name" value="GST_C"/>
</dbReference>
<dbReference type="PANTHER" id="PTHR43969">
    <property type="entry name" value="GLUTATHIONE S TRANSFERASE D10, ISOFORM A-RELATED"/>
    <property type="match status" value="1"/>
</dbReference>
<name>A0ABD0SG91_LOXSC</name>
<dbReference type="SFLD" id="SFLDG01153">
    <property type="entry name" value="Main.4:_Theta-like"/>
    <property type="match status" value="1"/>
</dbReference>
<dbReference type="EMBL" id="JBEDNZ010000021">
    <property type="protein sequence ID" value="KAL0818857.1"/>
    <property type="molecule type" value="Genomic_DNA"/>
</dbReference>
<dbReference type="FunFam" id="1.20.1050.10:FF:000007">
    <property type="entry name" value="Glutathione S-transferase 1-1"/>
    <property type="match status" value="1"/>
</dbReference>
<dbReference type="SUPFAM" id="SSF52833">
    <property type="entry name" value="Thioredoxin-like"/>
    <property type="match status" value="1"/>
</dbReference>
<dbReference type="GO" id="GO:0003824">
    <property type="term" value="F:catalytic activity"/>
    <property type="evidence" value="ECO:0007669"/>
    <property type="project" value="UniProtKB-ARBA"/>
</dbReference>
<gene>
    <name evidence="4" type="ORF">ABMA28_008176</name>
</gene>
<evidence type="ECO:0000256" key="1">
    <source>
        <dbReference type="ARBA" id="ARBA00011738"/>
    </source>
</evidence>
<comment type="subunit">
    <text evidence="1">Homodimer.</text>
</comment>
<dbReference type="InterPro" id="IPR010987">
    <property type="entry name" value="Glutathione-S-Trfase_C-like"/>
</dbReference>
<dbReference type="Pfam" id="PF13417">
    <property type="entry name" value="GST_N_3"/>
    <property type="match status" value="1"/>
</dbReference>
<protein>
    <submittedName>
        <fullName evidence="4">Uncharacterized protein</fullName>
    </submittedName>
</protein>
<dbReference type="Pfam" id="PF00043">
    <property type="entry name" value="GST_C"/>
    <property type="match status" value="1"/>
</dbReference>
<dbReference type="SUPFAM" id="SSF47616">
    <property type="entry name" value="GST C-terminal domain-like"/>
    <property type="match status" value="1"/>
</dbReference>
<dbReference type="FunFam" id="3.40.30.10:FF:000034">
    <property type="entry name" value="glutathione S-transferase 1"/>
    <property type="match status" value="1"/>
</dbReference>
<evidence type="ECO:0000313" key="4">
    <source>
        <dbReference type="EMBL" id="KAL0818857.1"/>
    </source>
</evidence>
<dbReference type="CDD" id="cd03177">
    <property type="entry name" value="GST_C_Delta_Epsilon"/>
    <property type="match status" value="1"/>
</dbReference>
<dbReference type="Proteomes" id="UP001549921">
    <property type="component" value="Unassembled WGS sequence"/>
</dbReference>
<dbReference type="PROSITE" id="PS50405">
    <property type="entry name" value="GST_CTER"/>
    <property type="match status" value="1"/>
</dbReference>
<dbReference type="AlphaFoldDB" id="A0ABD0SG91"/>
<dbReference type="CDD" id="cd03045">
    <property type="entry name" value="GST_N_Delta_Epsilon"/>
    <property type="match status" value="1"/>
</dbReference>
<dbReference type="InterPro" id="IPR036282">
    <property type="entry name" value="Glutathione-S-Trfase_C_sf"/>
</dbReference>
<dbReference type="InterPro" id="IPR004045">
    <property type="entry name" value="Glutathione_S-Trfase_N"/>
</dbReference>
<proteinExistence type="predicted"/>
<feature type="domain" description="GST N-terminal" evidence="2">
    <location>
        <begin position="1"/>
        <end position="84"/>
    </location>
</feature>
<evidence type="ECO:0000313" key="5">
    <source>
        <dbReference type="Proteomes" id="UP001549921"/>
    </source>
</evidence>
<evidence type="ECO:0000259" key="2">
    <source>
        <dbReference type="PROSITE" id="PS50404"/>
    </source>
</evidence>
<dbReference type="Gene3D" id="3.40.30.10">
    <property type="entry name" value="Glutaredoxin"/>
    <property type="match status" value="1"/>
</dbReference>
<organism evidence="4 5">
    <name type="scientific">Loxostege sticticalis</name>
    <name type="common">Beet webworm moth</name>
    <dbReference type="NCBI Taxonomy" id="481309"/>
    <lineage>
        <taxon>Eukaryota</taxon>
        <taxon>Metazoa</taxon>
        <taxon>Ecdysozoa</taxon>
        <taxon>Arthropoda</taxon>
        <taxon>Hexapoda</taxon>
        <taxon>Insecta</taxon>
        <taxon>Pterygota</taxon>
        <taxon>Neoptera</taxon>
        <taxon>Endopterygota</taxon>
        <taxon>Lepidoptera</taxon>
        <taxon>Glossata</taxon>
        <taxon>Ditrysia</taxon>
        <taxon>Pyraloidea</taxon>
        <taxon>Crambidae</taxon>
        <taxon>Pyraustinae</taxon>
        <taxon>Loxostege</taxon>
    </lineage>
</organism>
<feature type="domain" description="GST C-terminal" evidence="3">
    <location>
        <begin position="90"/>
        <end position="217"/>
    </location>
</feature>
<dbReference type="PANTHER" id="PTHR43969:SF9">
    <property type="entry name" value="GLUTATHIONE S TRANSFERASE D10, ISOFORM A-RELATED"/>
    <property type="match status" value="1"/>
</dbReference>
<dbReference type="SFLD" id="SFLDS00019">
    <property type="entry name" value="Glutathione_Transferase_(cytos"/>
    <property type="match status" value="1"/>
</dbReference>
<dbReference type="InterPro" id="IPR040079">
    <property type="entry name" value="Glutathione_S-Trfase"/>
</dbReference>
<accession>A0ABD0SG91</accession>
<evidence type="ECO:0000259" key="3">
    <source>
        <dbReference type="PROSITE" id="PS50405"/>
    </source>
</evidence>
<dbReference type="SFLD" id="SFLDG00358">
    <property type="entry name" value="Main_(cytGST)"/>
    <property type="match status" value="1"/>
</dbReference>